<evidence type="ECO:0000256" key="9">
    <source>
        <dbReference type="ARBA" id="ARBA00034846"/>
    </source>
</evidence>
<dbReference type="InterPro" id="IPR019164">
    <property type="entry name" value="TMEM147"/>
</dbReference>
<dbReference type="GO" id="GO:0005789">
    <property type="term" value="C:endoplasmic reticulum membrane"/>
    <property type="evidence" value="ECO:0007669"/>
    <property type="project" value="UniProtKB-SubCell"/>
</dbReference>
<accession>N6UFZ5</accession>
<keyword evidence="7" id="KW-0472">Membrane</keyword>
<name>N6UFZ5_DENPD</name>
<dbReference type="PANTHER" id="PTHR12869">
    <property type="entry name" value="SMALL SEVEN TRANSMEMBRANE DOMAIN-CONTAINING PROTEIN"/>
    <property type="match status" value="1"/>
</dbReference>
<dbReference type="PANTHER" id="PTHR12869:SF0">
    <property type="entry name" value="BOS COMPLEX SUBUNIT TMEM147"/>
    <property type="match status" value="1"/>
</dbReference>
<keyword evidence="4" id="KW-0812">Transmembrane</keyword>
<evidence type="ECO:0000256" key="7">
    <source>
        <dbReference type="ARBA" id="ARBA00023136"/>
    </source>
</evidence>
<dbReference type="OMA" id="SKCVYAG"/>
<dbReference type="Pfam" id="PF09767">
    <property type="entry name" value="DUF2053"/>
    <property type="match status" value="1"/>
</dbReference>
<comment type="subcellular location">
    <subcellularLocation>
        <location evidence="2">Cell membrane</location>
        <topology evidence="2">Multi-pass membrane protein</topology>
    </subcellularLocation>
    <subcellularLocation>
        <location evidence="1">Endoplasmic reticulum membrane</location>
        <topology evidence="1">Multi-pass membrane protein</topology>
    </subcellularLocation>
</comment>
<evidence type="ECO:0000256" key="4">
    <source>
        <dbReference type="ARBA" id="ARBA00022692"/>
    </source>
</evidence>
<evidence type="ECO:0000256" key="1">
    <source>
        <dbReference type="ARBA" id="ARBA00004477"/>
    </source>
</evidence>
<evidence type="ECO:0000256" key="5">
    <source>
        <dbReference type="ARBA" id="ARBA00022824"/>
    </source>
</evidence>
<keyword evidence="3" id="KW-1003">Cell membrane</keyword>
<evidence type="ECO:0000256" key="3">
    <source>
        <dbReference type="ARBA" id="ARBA00022475"/>
    </source>
</evidence>
<comment type="similarity">
    <text evidence="8">Belongs to the TMEM147 family.</text>
</comment>
<proteinExistence type="inferred from homology"/>
<dbReference type="AlphaFoldDB" id="N6UFZ5"/>
<organism evidence="11">
    <name type="scientific">Dendroctonus ponderosae</name>
    <name type="common">Mountain pine beetle</name>
    <dbReference type="NCBI Taxonomy" id="77166"/>
    <lineage>
        <taxon>Eukaryota</taxon>
        <taxon>Metazoa</taxon>
        <taxon>Ecdysozoa</taxon>
        <taxon>Arthropoda</taxon>
        <taxon>Hexapoda</taxon>
        <taxon>Insecta</taxon>
        <taxon>Pterygota</taxon>
        <taxon>Neoptera</taxon>
        <taxon>Endopterygota</taxon>
        <taxon>Coleoptera</taxon>
        <taxon>Polyphaga</taxon>
        <taxon>Cucujiformia</taxon>
        <taxon>Curculionidae</taxon>
        <taxon>Scolytinae</taxon>
        <taxon>Dendroctonus</taxon>
    </lineage>
</organism>
<keyword evidence="6" id="KW-1133">Transmembrane helix</keyword>
<evidence type="ECO:0000256" key="10">
    <source>
        <dbReference type="ARBA" id="ARBA00034899"/>
    </source>
</evidence>
<evidence type="ECO:0000256" key="6">
    <source>
        <dbReference type="ARBA" id="ARBA00022989"/>
    </source>
</evidence>
<feature type="non-terminal residue" evidence="11">
    <location>
        <position position="1"/>
    </location>
</feature>
<dbReference type="HOGENOM" id="CLU_086813_0_0_1"/>
<reference evidence="11" key="1">
    <citation type="journal article" date="2013" name="Genome Biol.">
        <title>Draft genome of the mountain pine beetle, Dendroctonus ponderosae Hopkins, a major forest pest.</title>
        <authorList>
            <person name="Keeling C.I."/>
            <person name="Yuen M.M."/>
            <person name="Liao N.Y."/>
            <person name="Docking T.R."/>
            <person name="Chan S.K."/>
            <person name="Taylor G.A."/>
            <person name="Palmquist D.L."/>
            <person name="Jackman S.D."/>
            <person name="Nguyen A."/>
            <person name="Li M."/>
            <person name="Henderson H."/>
            <person name="Janes J.K."/>
            <person name="Zhao Y."/>
            <person name="Pandoh P."/>
            <person name="Moore R."/>
            <person name="Sperling F.A."/>
            <person name="Huber D.P."/>
            <person name="Birol I."/>
            <person name="Jones S.J."/>
            <person name="Bohlmann J."/>
        </authorList>
    </citation>
    <scope>NUCLEOTIDE SEQUENCE</scope>
</reference>
<dbReference type="EMBL" id="KB740426">
    <property type="protein sequence ID" value="ENN80680.1"/>
    <property type="molecule type" value="Genomic_DNA"/>
</dbReference>
<evidence type="ECO:0000313" key="11">
    <source>
        <dbReference type="EMBL" id="ENN80680.1"/>
    </source>
</evidence>
<sequence length="260" mass="28928">AQLSNNNSNLTAVLTPLYQSGPQILNKAITSVKMTLYHFGNCVALVYVPYYLAYKQSGLSEYGAFWKCVQAGMIYMFTQLAKMMVLATFFPDNVEDLGSDFIGEFLKYTVDLADLVGLYFVLSGIPGKGHSKVLTAGIGWATAEVILSRALLLWVGARGAEFDWIYIQKCLESSVLLVQHIATATLVWLWSRHNLNQNLKTVVTILLVLSCYKPLLIESLLQILRFSPWLVLVVKGAFTMLYALFTLTIYAGLAQVIGIY</sequence>
<dbReference type="OrthoDB" id="9993532at2759"/>
<evidence type="ECO:0000256" key="2">
    <source>
        <dbReference type="ARBA" id="ARBA00004651"/>
    </source>
</evidence>
<dbReference type="GO" id="GO:0005886">
    <property type="term" value="C:plasma membrane"/>
    <property type="evidence" value="ECO:0007669"/>
    <property type="project" value="UniProtKB-SubCell"/>
</dbReference>
<gene>
    <name evidence="11" type="ORF">YQE_02904</name>
</gene>
<evidence type="ECO:0000256" key="8">
    <source>
        <dbReference type="ARBA" id="ARBA00034739"/>
    </source>
</evidence>
<protein>
    <recommendedName>
        <fullName evidence="9">BOS complex subunit TMEM147</fullName>
    </recommendedName>
    <alternativeName>
        <fullName evidence="10">Transmembrane protein 147</fullName>
    </alternativeName>
</protein>
<keyword evidence="5" id="KW-0256">Endoplasmic reticulum</keyword>